<dbReference type="InterPro" id="IPR001647">
    <property type="entry name" value="HTH_TetR"/>
</dbReference>
<evidence type="ECO:0000256" key="2">
    <source>
        <dbReference type="PROSITE-ProRule" id="PRU00335"/>
    </source>
</evidence>
<dbReference type="KEGG" id="sgbi:P3F81_04860"/>
<dbReference type="PROSITE" id="PS50977">
    <property type="entry name" value="HTH_TETR_2"/>
    <property type="match status" value="1"/>
</dbReference>
<keyword evidence="1 2" id="KW-0238">DNA-binding</keyword>
<protein>
    <submittedName>
        <fullName evidence="4">TetR/AcrR family transcriptional regulator</fullName>
    </submittedName>
</protein>
<dbReference type="Pfam" id="PF00440">
    <property type="entry name" value="TetR_N"/>
    <property type="match status" value="1"/>
</dbReference>
<dbReference type="Gene3D" id="1.10.10.60">
    <property type="entry name" value="Homeodomain-like"/>
    <property type="match status" value="1"/>
</dbReference>
<dbReference type="InterPro" id="IPR009057">
    <property type="entry name" value="Homeodomain-like_sf"/>
</dbReference>
<dbReference type="GO" id="GO:0003677">
    <property type="term" value="F:DNA binding"/>
    <property type="evidence" value="ECO:0007669"/>
    <property type="project" value="UniProtKB-UniRule"/>
</dbReference>
<dbReference type="PANTHER" id="PTHR30328:SF54">
    <property type="entry name" value="HTH-TYPE TRANSCRIPTIONAL REPRESSOR SCO4008"/>
    <property type="match status" value="1"/>
</dbReference>
<sequence>MKERIMAATMEEVNIHGLKFTMNDLAKRLKISKRSLYENFPSKQDLIDSILTILLSNLEKQEEEIYQTQMPIIDKLKALLSILPYEAETFDKHIYEDLKTAFPEQWKKVELSRKIRMERIEKVLKVGIDAGIIRNINIYVLQEILKTSFDAFTTYRFLNSNNLTYKDAINAMLDILIHGLLTGNKK</sequence>
<feature type="DNA-binding region" description="H-T-H motif" evidence="2">
    <location>
        <begin position="21"/>
        <end position="40"/>
    </location>
</feature>
<dbReference type="InterPro" id="IPR050109">
    <property type="entry name" value="HTH-type_TetR-like_transc_reg"/>
</dbReference>
<gene>
    <name evidence="4" type="ORF">P3F81_04860</name>
</gene>
<dbReference type="EMBL" id="CP120678">
    <property type="protein sequence ID" value="WIW71637.1"/>
    <property type="molecule type" value="Genomic_DNA"/>
</dbReference>
<dbReference type="InterPro" id="IPR036271">
    <property type="entry name" value="Tet_transcr_reg_TetR-rel_C_sf"/>
</dbReference>
<feature type="domain" description="HTH tetR-type" evidence="3">
    <location>
        <begin position="1"/>
        <end position="58"/>
    </location>
</feature>
<organism evidence="4 5">
    <name type="scientific">Selenobaculum gibii</name>
    <dbReference type="NCBI Taxonomy" id="3054208"/>
    <lineage>
        <taxon>Bacteria</taxon>
        <taxon>Bacillati</taxon>
        <taxon>Bacillota</taxon>
        <taxon>Negativicutes</taxon>
        <taxon>Selenomonadales</taxon>
        <taxon>Selenomonadaceae</taxon>
        <taxon>Selenobaculum</taxon>
    </lineage>
</organism>
<evidence type="ECO:0000313" key="5">
    <source>
        <dbReference type="Proteomes" id="UP001243623"/>
    </source>
</evidence>
<dbReference type="SUPFAM" id="SSF46689">
    <property type="entry name" value="Homeodomain-like"/>
    <property type="match status" value="1"/>
</dbReference>
<name>A0A9Y2AJN8_9FIRM</name>
<keyword evidence="5" id="KW-1185">Reference proteome</keyword>
<dbReference type="GO" id="GO:0006355">
    <property type="term" value="P:regulation of DNA-templated transcription"/>
    <property type="evidence" value="ECO:0007669"/>
    <property type="project" value="UniProtKB-ARBA"/>
</dbReference>
<evidence type="ECO:0000256" key="1">
    <source>
        <dbReference type="ARBA" id="ARBA00023125"/>
    </source>
</evidence>
<evidence type="ECO:0000313" key="4">
    <source>
        <dbReference type="EMBL" id="WIW71637.1"/>
    </source>
</evidence>
<evidence type="ECO:0000259" key="3">
    <source>
        <dbReference type="PROSITE" id="PS50977"/>
    </source>
</evidence>
<dbReference type="AlphaFoldDB" id="A0A9Y2AJN8"/>
<dbReference type="SUPFAM" id="SSF48498">
    <property type="entry name" value="Tetracyclin repressor-like, C-terminal domain"/>
    <property type="match status" value="1"/>
</dbReference>
<dbReference type="PANTHER" id="PTHR30328">
    <property type="entry name" value="TRANSCRIPTIONAL REPRESSOR"/>
    <property type="match status" value="1"/>
</dbReference>
<dbReference type="RefSeq" id="WP_147668130.1">
    <property type="nucleotide sequence ID" value="NZ_CP120678.1"/>
</dbReference>
<reference evidence="4" key="1">
    <citation type="submission" date="2023-03" db="EMBL/GenBank/DDBJ databases">
        <title>Selenobaculum gbiensis gen. nov. sp. nov., a new bacterium isolated from the gut microbiota of IBD patient.</title>
        <authorList>
            <person name="Yeo S."/>
            <person name="Park H."/>
            <person name="Huh C.S."/>
        </authorList>
    </citation>
    <scope>NUCLEOTIDE SEQUENCE</scope>
    <source>
        <strain evidence="4">ICN-92133</strain>
    </source>
</reference>
<accession>A0A9Y2AJN8</accession>
<dbReference type="Proteomes" id="UP001243623">
    <property type="component" value="Chromosome"/>
</dbReference>
<proteinExistence type="predicted"/>
<dbReference type="Gene3D" id="1.10.357.10">
    <property type="entry name" value="Tetracycline Repressor, domain 2"/>
    <property type="match status" value="1"/>
</dbReference>